<keyword evidence="2" id="KW-1185">Reference proteome</keyword>
<comment type="caution">
    <text evidence="1">The sequence shown here is derived from an EMBL/GenBank/DDBJ whole genome shotgun (WGS) entry which is preliminary data.</text>
</comment>
<reference evidence="2" key="1">
    <citation type="submission" date="2017-03" db="EMBL/GenBank/DDBJ databases">
        <title>Phytopthora megakarya and P. palmivora, two closely related causual agents of cacao black pod achieved similar genome size and gene model numbers by different mechanisms.</title>
        <authorList>
            <person name="Ali S."/>
            <person name="Shao J."/>
            <person name="Larry D.J."/>
            <person name="Kronmiller B."/>
            <person name="Shen D."/>
            <person name="Strem M.D."/>
            <person name="Melnick R.L."/>
            <person name="Guiltinan M.J."/>
            <person name="Tyler B.M."/>
            <person name="Meinhardt L.W."/>
            <person name="Bailey B.A."/>
        </authorList>
    </citation>
    <scope>NUCLEOTIDE SEQUENCE [LARGE SCALE GENOMIC DNA]</scope>
    <source>
        <strain evidence="2">zdho120</strain>
    </source>
</reference>
<organism evidence="1 2">
    <name type="scientific">Phytophthora megakarya</name>
    <dbReference type="NCBI Taxonomy" id="4795"/>
    <lineage>
        <taxon>Eukaryota</taxon>
        <taxon>Sar</taxon>
        <taxon>Stramenopiles</taxon>
        <taxon>Oomycota</taxon>
        <taxon>Peronosporomycetes</taxon>
        <taxon>Peronosporales</taxon>
        <taxon>Peronosporaceae</taxon>
        <taxon>Phytophthora</taxon>
    </lineage>
</organism>
<dbReference type="EMBL" id="NBNE01001658">
    <property type="protein sequence ID" value="OWZ13151.1"/>
    <property type="molecule type" value="Genomic_DNA"/>
</dbReference>
<evidence type="ECO:0000313" key="1">
    <source>
        <dbReference type="EMBL" id="OWZ13151.1"/>
    </source>
</evidence>
<protein>
    <submittedName>
        <fullName evidence="1">Uncharacterized protein</fullName>
    </submittedName>
</protein>
<evidence type="ECO:0000313" key="2">
    <source>
        <dbReference type="Proteomes" id="UP000198211"/>
    </source>
</evidence>
<accession>A0A225W5Y2</accession>
<dbReference type="Proteomes" id="UP000198211">
    <property type="component" value="Unassembled WGS sequence"/>
</dbReference>
<name>A0A225W5Y2_9STRA</name>
<sequence length="65" mass="7810">MDGELTFNTIWTRLKSRGWCHQNHGIELLTRYYTPTGWAQRRTARRGTDYYLGETELLQNVRLTY</sequence>
<proteinExistence type="predicted"/>
<gene>
    <name evidence="1" type="ORF">PHMEG_00013587</name>
</gene>
<dbReference type="OrthoDB" id="144923at2759"/>
<dbReference type="AlphaFoldDB" id="A0A225W5Y2"/>